<evidence type="ECO:0000256" key="2">
    <source>
        <dbReference type="SAM" id="Phobius"/>
    </source>
</evidence>
<proteinExistence type="predicted"/>
<feature type="region of interest" description="Disordered" evidence="1">
    <location>
        <begin position="101"/>
        <end position="120"/>
    </location>
</feature>
<keyword evidence="4" id="KW-1185">Reference proteome</keyword>
<dbReference type="EMBL" id="JAPJZI010000001">
    <property type="protein sequence ID" value="MDA5401157.1"/>
    <property type="molecule type" value="Genomic_DNA"/>
</dbReference>
<gene>
    <name evidence="3" type="ORF">OQ273_21475</name>
</gene>
<feature type="transmembrane region" description="Helical" evidence="2">
    <location>
        <begin position="7"/>
        <end position="28"/>
    </location>
</feature>
<feature type="transmembrane region" description="Helical" evidence="2">
    <location>
        <begin position="48"/>
        <end position="67"/>
    </location>
</feature>
<keyword evidence="2" id="KW-0472">Membrane</keyword>
<protein>
    <submittedName>
        <fullName evidence="3">Uncharacterized protein</fullName>
    </submittedName>
</protein>
<dbReference type="RefSeq" id="WP_267992964.1">
    <property type="nucleotide sequence ID" value="NZ_JAPJZI010000001.1"/>
</dbReference>
<evidence type="ECO:0000256" key="1">
    <source>
        <dbReference type="SAM" id="MobiDB-lite"/>
    </source>
</evidence>
<sequence>MRRADIVYALIVVWALAIGWSLWGAAAVEGPRNLDTGFKKLDVFFKGQLLAFGVALVTAAAGFAFAGAARRIRLIGLIPIGLTVLVLAGSTAAFLLFNEADPTPSTQTRMPTAPADGAVD</sequence>
<accession>A0A9X3ULB8</accession>
<feature type="transmembrane region" description="Helical" evidence="2">
    <location>
        <begin position="74"/>
        <end position="97"/>
    </location>
</feature>
<organism evidence="3 4">
    <name type="scientific">Hoeflea prorocentri</name>
    <dbReference type="NCBI Taxonomy" id="1922333"/>
    <lineage>
        <taxon>Bacteria</taxon>
        <taxon>Pseudomonadati</taxon>
        <taxon>Pseudomonadota</taxon>
        <taxon>Alphaproteobacteria</taxon>
        <taxon>Hyphomicrobiales</taxon>
        <taxon>Rhizobiaceae</taxon>
        <taxon>Hoeflea</taxon>
    </lineage>
</organism>
<evidence type="ECO:0000313" key="3">
    <source>
        <dbReference type="EMBL" id="MDA5401157.1"/>
    </source>
</evidence>
<dbReference type="AlphaFoldDB" id="A0A9X3ULB8"/>
<name>A0A9X3ULB8_9HYPH</name>
<comment type="caution">
    <text evidence="3">The sequence shown here is derived from an EMBL/GenBank/DDBJ whole genome shotgun (WGS) entry which is preliminary data.</text>
</comment>
<dbReference type="Proteomes" id="UP001151234">
    <property type="component" value="Unassembled WGS sequence"/>
</dbReference>
<keyword evidence="2" id="KW-0812">Transmembrane</keyword>
<reference evidence="3" key="1">
    <citation type="submission" date="2022-11" db="EMBL/GenBank/DDBJ databases">
        <title>Draft genome sequence of Hoeflea poritis E7-10 and Hoeflea prorocentri PM5-8, separated from scleractinian coral Porites lutea and marine dinoflagellate.</title>
        <authorList>
            <person name="Zhang G."/>
            <person name="Wei Q."/>
            <person name="Cai L."/>
        </authorList>
    </citation>
    <scope>NUCLEOTIDE SEQUENCE</scope>
    <source>
        <strain evidence="3">PM5-8</strain>
    </source>
</reference>
<evidence type="ECO:0000313" key="4">
    <source>
        <dbReference type="Proteomes" id="UP001151234"/>
    </source>
</evidence>
<keyword evidence="2" id="KW-1133">Transmembrane helix</keyword>